<dbReference type="PANTHER" id="PTHR43611:SF3">
    <property type="entry name" value="FLAVIN MONONUCLEOTIDE HYDROLASE 1, CHLOROPLATIC"/>
    <property type="match status" value="1"/>
</dbReference>
<evidence type="ECO:0000313" key="1">
    <source>
        <dbReference type="EMBL" id="PIR04578.1"/>
    </source>
</evidence>
<evidence type="ECO:0000313" key="2">
    <source>
        <dbReference type="Proteomes" id="UP000229600"/>
    </source>
</evidence>
<dbReference type="PRINTS" id="PR00413">
    <property type="entry name" value="HADHALOGNASE"/>
</dbReference>
<dbReference type="EMBL" id="PCWN01000001">
    <property type="protein sequence ID" value="PIR04578.1"/>
    <property type="molecule type" value="Genomic_DNA"/>
</dbReference>
<protein>
    <recommendedName>
        <fullName evidence="3">HAD family hydrolase</fullName>
    </recommendedName>
</protein>
<gene>
    <name evidence="1" type="ORF">COV59_00430</name>
</gene>
<dbReference type="SFLD" id="SFLDS00003">
    <property type="entry name" value="Haloacid_Dehalogenase"/>
    <property type="match status" value="1"/>
</dbReference>
<proteinExistence type="predicted"/>
<comment type="caution">
    <text evidence="1">The sequence shown here is derived from an EMBL/GenBank/DDBJ whole genome shotgun (WGS) entry which is preliminary data.</text>
</comment>
<dbReference type="Proteomes" id="UP000229600">
    <property type="component" value="Unassembled WGS sequence"/>
</dbReference>
<accession>A0A2H0N6R5</accession>
<organism evidence="1 2">
    <name type="scientific">Candidatus Magasanikbacteria bacterium CG11_big_fil_rev_8_21_14_0_20_39_34</name>
    <dbReference type="NCBI Taxonomy" id="1974653"/>
    <lineage>
        <taxon>Bacteria</taxon>
        <taxon>Candidatus Magasanikiibacteriota</taxon>
    </lineage>
</organism>
<evidence type="ECO:0008006" key="3">
    <source>
        <dbReference type="Google" id="ProtNLM"/>
    </source>
</evidence>
<reference evidence="1 2" key="1">
    <citation type="submission" date="2017-09" db="EMBL/GenBank/DDBJ databases">
        <title>Depth-based differentiation of microbial function through sediment-hosted aquifers and enrichment of novel symbionts in the deep terrestrial subsurface.</title>
        <authorList>
            <person name="Probst A.J."/>
            <person name="Ladd B."/>
            <person name="Jarett J.K."/>
            <person name="Geller-Mcgrath D.E."/>
            <person name="Sieber C.M."/>
            <person name="Emerson J.B."/>
            <person name="Anantharaman K."/>
            <person name="Thomas B.C."/>
            <person name="Malmstrom R."/>
            <person name="Stieglmeier M."/>
            <person name="Klingl A."/>
            <person name="Woyke T."/>
            <person name="Ryan C.M."/>
            <person name="Banfield J.F."/>
        </authorList>
    </citation>
    <scope>NUCLEOTIDE SEQUENCE [LARGE SCALE GENOMIC DNA]</scope>
    <source>
        <strain evidence="1">CG11_big_fil_rev_8_21_14_0_20_39_34</strain>
    </source>
</reference>
<dbReference type="SUPFAM" id="SSF56784">
    <property type="entry name" value="HAD-like"/>
    <property type="match status" value="1"/>
</dbReference>
<dbReference type="AlphaFoldDB" id="A0A2H0N6R5"/>
<dbReference type="SFLD" id="SFLDG01129">
    <property type="entry name" value="C1.5:_HAD__Beta-PGM__Phosphata"/>
    <property type="match status" value="1"/>
</dbReference>
<dbReference type="PANTHER" id="PTHR43611">
    <property type="entry name" value="ALPHA-D-GLUCOSE 1-PHOSPHATE PHOSPHATASE"/>
    <property type="match status" value="1"/>
</dbReference>
<dbReference type="InterPro" id="IPR006439">
    <property type="entry name" value="HAD-SF_hydro_IA"/>
</dbReference>
<sequence length="206" mass="24610">MSLIFFQKKNNSMIKAVVFDFDGMVYHETTHKFTDRLFLEYPQVNKNKVQEFFSNEFVHCQNGEKDMKKILQDRLAEWNYPGSVEELMEYWFSNGAIDKKILNLIEEFKARGIICILCTNTEKYRFEYMEKNFNLDTVFDLLVCSFEVGVRKPNPKIYEYIIERTSLLPEEILFCDNEQDRVESAEQHGFQGHVYTTFENFKKLFS</sequence>
<dbReference type="InterPro" id="IPR036412">
    <property type="entry name" value="HAD-like_sf"/>
</dbReference>
<dbReference type="NCBIfam" id="TIGR01509">
    <property type="entry name" value="HAD-SF-IA-v3"/>
    <property type="match status" value="1"/>
</dbReference>
<dbReference type="Pfam" id="PF00702">
    <property type="entry name" value="Hydrolase"/>
    <property type="match status" value="1"/>
</dbReference>
<dbReference type="InterPro" id="IPR023214">
    <property type="entry name" value="HAD_sf"/>
</dbReference>
<dbReference type="Gene3D" id="3.40.50.1000">
    <property type="entry name" value="HAD superfamily/HAD-like"/>
    <property type="match status" value="1"/>
</dbReference>
<name>A0A2H0N6R5_9BACT</name>